<dbReference type="InterPro" id="IPR003016">
    <property type="entry name" value="2-oxoA_DH_lipoyl-BS"/>
</dbReference>
<keyword evidence="4 6" id="KW-0450">Lipoyl</keyword>
<dbReference type="EMBL" id="VKID01000002">
    <property type="protein sequence ID" value="TRX99272.1"/>
    <property type="molecule type" value="Genomic_DNA"/>
</dbReference>
<dbReference type="InterPro" id="IPR023213">
    <property type="entry name" value="CAT-like_dom_sf"/>
</dbReference>
<proteinExistence type="inferred from homology"/>
<dbReference type="PROSITE" id="PS00189">
    <property type="entry name" value="LIPOYL"/>
    <property type="match status" value="2"/>
</dbReference>
<dbReference type="InterPro" id="IPR004167">
    <property type="entry name" value="PSBD"/>
</dbReference>
<feature type="domain" description="Lipoyl-binding" evidence="7">
    <location>
        <begin position="113"/>
        <end position="188"/>
    </location>
</feature>
<feature type="domain" description="Lipoyl-binding" evidence="7">
    <location>
        <begin position="1"/>
        <end position="76"/>
    </location>
</feature>
<dbReference type="Pfam" id="PF00364">
    <property type="entry name" value="Biotin_lipoyl"/>
    <property type="match status" value="2"/>
</dbReference>
<feature type="domain" description="Peripheral subunit-binding (PSBD)" evidence="8">
    <location>
        <begin position="242"/>
        <end position="279"/>
    </location>
</feature>
<dbReference type="Pfam" id="PF00198">
    <property type="entry name" value="2-oxoacid_dh"/>
    <property type="match status" value="1"/>
</dbReference>
<dbReference type="FunFam" id="3.30.559.10:FF:000007">
    <property type="entry name" value="Dihydrolipoamide acetyltransferase component of pyruvate dehydrogenase complex"/>
    <property type="match status" value="1"/>
</dbReference>
<protein>
    <recommendedName>
        <fullName evidence="6">Dihydrolipoamide acetyltransferase component of pyruvate dehydrogenase complex</fullName>
        <ecNumber evidence="6">2.3.1.-</ecNumber>
    </recommendedName>
</protein>
<evidence type="ECO:0000256" key="4">
    <source>
        <dbReference type="ARBA" id="ARBA00022823"/>
    </source>
</evidence>
<dbReference type="SUPFAM" id="SSF47005">
    <property type="entry name" value="Peripheral subunit-binding domain of 2-oxo acid dehydrogenase complex"/>
    <property type="match status" value="1"/>
</dbReference>
<keyword evidence="5 6" id="KW-0012">Acyltransferase</keyword>
<dbReference type="InterPro" id="IPR036625">
    <property type="entry name" value="E3-bd_dom_sf"/>
</dbReference>
<comment type="cofactor">
    <cofactor evidence="1 6">
        <name>(R)-lipoate</name>
        <dbReference type="ChEBI" id="CHEBI:83088"/>
    </cofactor>
</comment>
<comment type="caution">
    <text evidence="9">The sequence shown here is derived from an EMBL/GenBank/DDBJ whole genome shotgun (WGS) entry which is preliminary data.</text>
</comment>
<dbReference type="GO" id="GO:0031405">
    <property type="term" value="F:lipoic acid binding"/>
    <property type="evidence" value="ECO:0007669"/>
    <property type="project" value="TreeGrafter"/>
</dbReference>
<organism evidence="9 10">
    <name type="scientific">Acholeplasma laidlawii</name>
    <dbReference type="NCBI Taxonomy" id="2148"/>
    <lineage>
        <taxon>Bacteria</taxon>
        <taxon>Bacillati</taxon>
        <taxon>Mycoplasmatota</taxon>
        <taxon>Mollicutes</taxon>
        <taxon>Acholeplasmatales</taxon>
        <taxon>Acholeplasmataceae</taxon>
        <taxon>Acholeplasma</taxon>
    </lineage>
</organism>
<dbReference type="RefSeq" id="WP_012243236.1">
    <property type="nucleotide sequence ID" value="NZ_JACAOE010000002.1"/>
</dbReference>
<dbReference type="PROSITE" id="PS50968">
    <property type="entry name" value="BIOTINYL_LIPOYL"/>
    <property type="match status" value="2"/>
</dbReference>
<dbReference type="PANTHER" id="PTHR43178:SF5">
    <property type="entry name" value="LIPOAMIDE ACYLTRANSFERASE COMPONENT OF BRANCHED-CHAIN ALPHA-KETO ACID DEHYDROGENASE COMPLEX, MITOCHONDRIAL"/>
    <property type="match status" value="1"/>
</dbReference>
<dbReference type="EC" id="2.3.1.-" evidence="6"/>
<dbReference type="InterPro" id="IPR000089">
    <property type="entry name" value="Biotin_lipoyl"/>
</dbReference>
<sequence length="544" mass="57260">MYEFKFADIGEGIHEGTVLQWNFKVGDKVKEGETLVIVETDKVNAELPSPVDGTIVSLGAKEGEEIHVGQIIVTIDDGTGTPAAAPAPAQVSAPTPAPAAAPQVAAPAASGDIYDFKFADIGEGIHEGTILQWNFKVGDKVKEGETLVVVETDKVNAELPSPVDGTILKLGKAEGEVIHVGETVVLIGQNGATLEQAQAPKAEAPVSEPKKGAGVVGEIEVSDDIIGGSEEVHVVATTGKVLASPVARKLASDLGVDIATIKGSGEQGRVMKDDVQNSKAPAKAQAPVQQTQAPAQAAASVAPSFAAAGKPQGDVEVVKITRLRKAVSNAMTRSKSIIPETVLMDEINVDALVNFRNEAKGLAESKGIKLTYMAFIAKAVLIALKEFPMFNASFNHDTDEVYIKKFINLGMAVDTPDGLIVPNIKNADRLSVFELASQVRSLADDTIARKISMDQQTGGTFTITNFGSAGIAFGTPVINYPELAILGIGKIDRKPWVVGNEIKIAHTLPLSLAVDHRIIDGADGGRFLMRVKELLTNPTLLLLS</sequence>
<dbReference type="SUPFAM" id="SSF51230">
    <property type="entry name" value="Single hybrid motif"/>
    <property type="match status" value="2"/>
</dbReference>
<dbReference type="Proteomes" id="UP000315938">
    <property type="component" value="Unassembled WGS sequence"/>
</dbReference>
<keyword evidence="3 6" id="KW-0808">Transferase</keyword>
<dbReference type="Pfam" id="PF02817">
    <property type="entry name" value="E3_binding"/>
    <property type="match status" value="1"/>
</dbReference>
<dbReference type="Gene3D" id="4.10.320.10">
    <property type="entry name" value="E3-binding domain"/>
    <property type="match status" value="1"/>
</dbReference>
<evidence type="ECO:0000256" key="5">
    <source>
        <dbReference type="ARBA" id="ARBA00023315"/>
    </source>
</evidence>
<gene>
    <name evidence="9" type="ORF">FNV44_06100</name>
</gene>
<dbReference type="InterPro" id="IPR001078">
    <property type="entry name" value="2-oxoacid_DH_actylTfrase"/>
</dbReference>
<evidence type="ECO:0000313" key="10">
    <source>
        <dbReference type="Proteomes" id="UP000315938"/>
    </source>
</evidence>
<evidence type="ECO:0000256" key="6">
    <source>
        <dbReference type="RuleBase" id="RU003423"/>
    </source>
</evidence>
<dbReference type="GeneID" id="41339443"/>
<evidence type="ECO:0000256" key="2">
    <source>
        <dbReference type="ARBA" id="ARBA00007317"/>
    </source>
</evidence>
<dbReference type="GO" id="GO:0005737">
    <property type="term" value="C:cytoplasm"/>
    <property type="evidence" value="ECO:0007669"/>
    <property type="project" value="TreeGrafter"/>
</dbReference>
<dbReference type="AlphaFoldDB" id="A0A553IGE5"/>
<comment type="similarity">
    <text evidence="2 6">Belongs to the 2-oxoacid dehydrogenase family.</text>
</comment>
<evidence type="ECO:0000256" key="1">
    <source>
        <dbReference type="ARBA" id="ARBA00001938"/>
    </source>
</evidence>
<dbReference type="InterPro" id="IPR011053">
    <property type="entry name" value="Single_hybrid_motif"/>
</dbReference>
<evidence type="ECO:0000259" key="8">
    <source>
        <dbReference type="PROSITE" id="PS51826"/>
    </source>
</evidence>
<dbReference type="OMA" id="MPFCIKA"/>
<reference evidence="9 10" key="1">
    <citation type="submission" date="2019-07" db="EMBL/GenBank/DDBJ databases">
        <title>Genome sequence of Acholeplasma laidlawii strain with increased resistance to erythromycin.</title>
        <authorList>
            <person name="Medvedeva E.S."/>
            <person name="Baranova N.B."/>
            <person name="Siniagina M.N."/>
            <person name="Mouzykantov A."/>
            <person name="Chernova O.A."/>
            <person name="Chernov V.M."/>
        </authorList>
    </citation>
    <scope>NUCLEOTIDE SEQUENCE [LARGE SCALE GENOMIC DNA]</scope>
    <source>
        <strain evidence="9 10">PG8REry</strain>
    </source>
</reference>
<dbReference type="Gene3D" id="2.40.50.100">
    <property type="match status" value="2"/>
</dbReference>
<dbReference type="SUPFAM" id="SSF52777">
    <property type="entry name" value="CoA-dependent acyltransferases"/>
    <property type="match status" value="1"/>
</dbReference>
<dbReference type="PANTHER" id="PTHR43178">
    <property type="entry name" value="DIHYDROLIPOAMIDE ACETYLTRANSFERASE COMPONENT OF PYRUVATE DEHYDROGENASE COMPLEX"/>
    <property type="match status" value="1"/>
</dbReference>
<evidence type="ECO:0000259" key="7">
    <source>
        <dbReference type="PROSITE" id="PS50968"/>
    </source>
</evidence>
<name>A0A553IGE5_ACHLA</name>
<evidence type="ECO:0000256" key="3">
    <source>
        <dbReference type="ARBA" id="ARBA00022679"/>
    </source>
</evidence>
<accession>A0A553IGE5</accession>
<dbReference type="PROSITE" id="PS51826">
    <property type="entry name" value="PSBD"/>
    <property type="match status" value="1"/>
</dbReference>
<dbReference type="CDD" id="cd06849">
    <property type="entry name" value="lipoyl_domain"/>
    <property type="match status" value="2"/>
</dbReference>
<dbReference type="Gene3D" id="3.30.559.10">
    <property type="entry name" value="Chloramphenicol acetyltransferase-like domain"/>
    <property type="match status" value="1"/>
</dbReference>
<dbReference type="InterPro" id="IPR050743">
    <property type="entry name" value="2-oxoacid_DH_E2_comp"/>
</dbReference>
<evidence type="ECO:0000313" key="9">
    <source>
        <dbReference type="EMBL" id="TRX99272.1"/>
    </source>
</evidence>
<dbReference type="GO" id="GO:0016407">
    <property type="term" value="F:acetyltransferase activity"/>
    <property type="evidence" value="ECO:0007669"/>
    <property type="project" value="TreeGrafter"/>
</dbReference>